<dbReference type="RefSeq" id="XP_024512933.1">
    <property type="nucleotide sequence ID" value="XM_024657307.1"/>
</dbReference>
<dbReference type="PaxDb" id="214684-Q5KG20"/>
<evidence type="ECO:0000256" key="2">
    <source>
        <dbReference type="ARBA" id="ARBA00023242"/>
    </source>
</evidence>
<dbReference type="KEGG" id="cne:CNE05160"/>
<dbReference type="eggNOG" id="ENOG502QT79">
    <property type="taxonomic scope" value="Eukaryota"/>
</dbReference>
<dbReference type="Gene3D" id="4.10.240.10">
    <property type="entry name" value="Zn(2)-C6 fungal-type DNA-binding domain"/>
    <property type="match status" value="1"/>
</dbReference>
<organism evidence="4 5">
    <name type="scientific">Cryptococcus deneoformans (strain JEC21 / ATCC MYA-565)</name>
    <name type="common">Cryptococcus neoformans var. neoformans serotype D</name>
    <dbReference type="NCBI Taxonomy" id="214684"/>
    <lineage>
        <taxon>Eukaryota</taxon>
        <taxon>Fungi</taxon>
        <taxon>Dikarya</taxon>
        <taxon>Basidiomycota</taxon>
        <taxon>Agaricomycotina</taxon>
        <taxon>Tremellomycetes</taxon>
        <taxon>Tremellales</taxon>
        <taxon>Cryptococcaceae</taxon>
        <taxon>Cryptococcus</taxon>
        <taxon>Cryptococcus neoformans species complex</taxon>
    </lineage>
</organism>
<sequence length="578" mass="64072">MSVQPIAKPITPTPKKINSCDACRSRKVRCERLFQTEAPRPGPSVGQPSLPPCRQCADLGIECTTTWRPKRRGPPNEYLKKLMASDTDSQSHPVPVPVPMTTIPSLPDSASLSPVLHSPLNRYIPVSPLSARPTSHQPHSLEDIIERNVAMSIFALFFDYVHPLTPCLHRPTFLMEVQTMRDEKEPVFLALVLSVLASAMVQIPKPLLPTINNCPGREVADRCYQVSRLVSLNTYEPPTIEMVILRFLDSVYHIVSGRLGAHAASWGEALQLGVSLGIHREASYAGLDPISAEVRRRMFGLLFTSDKAAACLRDRPIFLPTEDCDTLMPKAVDDEYITRTEYRTFPVYETSTIAGFNIATRVFGIIGETLLLQRTVRRQSPLAPEDILARLRRVKAISEDLAEVLIDIPAALRLADTPAPLQLRTNTQDWGQDIFAQLDLYFAQPESSRSIAKESFLVLKGNIYVTHALARFALIGCRDEIMGQTNSLGGVTRTATETIVTYLYDTLDRYETVIVDLLKALHSIPVQSLAVNGPSLVNKIRYVAVSLLDALDANNPVSPEGAYLLDFLAILSEIEQTL</sequence>
<dbReference type="GO" id="GO:0008270">
    <property type="term" value="F:zinc ion binding"/>
    <property type="evidence" value="ECO:0007669"/>
    <property type="project" value="InterPro"/>
</dbReference>
<evidence type="ECO:0000259" key="3">
    <source>
        <dbReference type="PROSITE" id="PS50048"/>
    </source>
</evidence>
<accession>Q5KG20</accession>
<dbReference type="GO" id="GO:0005634">
    <property type="term" value="C:nucleus"/>
    <property type="evidence" value="ECO:0000318"/>
    <property type="project" value="GO_Central"/>
</dbReference>
<dbReference type="Proteomes" id="UP000002149">
    <property type="component" value="Chromosome 5"/>
</dbReference>
<dbReference type="PANTHER" id="PTHR46910">
    <property type="entry name" value="TRANSCRIPTION FACTOR PDR1"/>
    <property type="match status" value="1"/>
</dbReference>
<proteinExistence type="predicted"/>
<dbReference type="GO" id="GO:0006351">
    <property type="term" value="P:DNA-templated transcription"/>
    <property type="evidence" value="ECO:0007669"/>
    <property type="project" value="InterPro"/>
</dbReference>
<protein>
    <submittedName>
        <fullName evidence="4">Expressed protein</fullName>
    </submittedName>
</protein>
<dbReference type="GO" id="GO:0000981">
    <property type="term" value="F:DNA-binding transcription factor activity, RNA polymerase II-specific"/>
    <property type="evidence" value="ECO:0000318"/>
    <property type="project" value="GO_Central"/>
</dbReference>
<dbReference type="PANTHER" id="PTHR46910:SF40">
    <property type="entry name" value="ZN(II)2CYS6 TRANSCRIPTION FACTOR (EUROFUNG)"/>
    <property type="match status" value="1"/>
</dbReference>
<dbReference type="InterPro" id="IPR050987">
    <property type="entry name" value="AtrR-like"/>
</dbReference>
<dbReference type="SMART" id="SM00066">
    <property type="entry name" value="GAL4"/>
    <property type="match status" value="1"/>
</dbReference>
<evidence type="ECO:0000313" key="5">
    <source>
        <dbReference type="Proteomes" id="UP000002149"/>
    </source>
</evidence>
<dbReference type="Pfam" id="PF00172">
    <property type="entry name" value="Zn_clus"/>
    <property type="match status" value="1"/>
</dbReference>
<feature type="domain" description="Zn(2)-C6 fungal-type" evidence="3">
    <location>
        <begin position="19"/>
        <end position="65"/>
    </location>
</feature>
<dbReference type="OrthoDB" id="1708823at2759"/>
<dbReference type="CDD" id="cd12148">
    <property type="entry name" value="fungal_TF_MHR"/>
    <property type="match status" value="1"/>
</dbReference>
<dbReference type="SUPFAM" id="SSF57701">
    <property type="entry name" value="Zn2/Cys6 DNA-binding domain"/>
    <property type="match status" value="1"/>
</dbReference>
<keyword evidence="2" id="KW-0539">Nucleus</keyword>
<dbReference type="VEuPathDB" id="FungiDB:CNE05160"/>
<name>Q5KG20_CRYD1</name>
<reference evidence="4 5" key="1">
    <citation type="journal article" date="2005" name="Science">
        <title>The genome of the basidiomycetous yeast and human pathogen Cryptococcus neoformans.</title>
        <authorList>
            <person name="Loftus B.J."/>
            <person name="Fung E."/>
            <person name="Roncaglia P."/>
            <person name="Rowley D."/>
            <person name="Amedeo P."/>
            <person name="Bruno D."/>
            <person name="Vamathevan J."/>
            <person name="Miranda M."/>
            <person name="Anderson I.J."/>
            <person name="Fraser J.A."/>
            <person name="Allen J.E."/>
            <person name="Bosdet I.E."/>
            <person name="Brent M.R."/>
            <person name="Chiu R."/>
            <person name="Doering T.L."/>
            <person name="Donlin M.J."/>
            <person name="D'Souza C.A."/>
            <person name="Fox D.S."/>
            <person name="Grinberg V."/>
            <person name="Fu J."/>
            <person name="Fukushima M."/>
            <person name="Haas B.J."/>
            <person name="Huang J.C."/>
            <person name="Janbon G."/>
            <person name="Jones S.J."/>
            <person name="Koo H.L."/>
            <person name="Krzywinski M.I."/>
            <person name="Kwon-Chung J.K."/>
            <person name="Lengeler K.B."/>
            <person name="Maiti R."/>
            <person name="Marra M.A."/>
            <person name="Marra R.E."/>
            <person name="Mathewson C.A."/>
            <person name="Mitchell T.G."/>
            <person name="Pertea M."/>
            <person name="Riggs F.R."/>
            <person name="Salzberg S.L."/>
            <person name="Schein J.E."/>
            <person name="Shvartsbeyn A."/>
            <person name="Shin H."/>
            <person name="Shumway M."/>
            <person name="Specht C.A."/>
            <person name="Suh B.B."/>
            <person name="Tenney A."/>
            <person name="Utterback T.R."/>
            <person name="Wickes B.L."/>
            <person name="Wortman J.R."/>
            <person name="Wye N.H."/>
            <person name="Kronstad J.W."/>
            <person name="Lodge J.K."/>
            <person name="Heitman J."/>
            <person name="Davis R.W."/>
            <person name="Fraser C.M."/>
            <person name="Hyman R.W."/>
        </authorList>
    </citation>
    <scope>NUCLEOTIDE SEQUENCE [LARGE SCALE GENOMIC DNA]</scope>
    <source>
        <strain evidence="5">JEC21 / ATCC MYA-565</strain>
    </source>
</reference>
<dbReference type="PROSITE" id="PS50048">
    <property type="entry name" value="ZN2_CY6_FUNGAL_2"/>
    <property type="match status" value="1"/>
</dbReference>
<dbReference type="EMBL" id="AE017345">
    <property type="protein sequence ID" value="AAW43736.2"/>
    <property type="molecule type" value="Genomic_DNA"/>
</dbReference>
<dbReference type="InterPro" id="IPR001138">
    <property type="entry name" value="Zn2Cys6_DnaBD"/>
</dbReference>
<dbReference type="Pfam" id="PF04082">
    <property type="entry name" value="Fungal_trans"/>
    <property type="match status" value="1"/>
</dbReference>
<evidence type="ECO:0000256" key="1">
    <source>
        <dbReference type="ARBA" id="ARBA00022723"/>
    </source>
</evidence>
<keyword evidence="1" id="KW-0479">Metal-binding</keyword>
<dbReference type="GO" id="GO:0045944">
    <property type="term" value="P:positive regulation of transcription by RNA polymerase II"/>
    <property type="evidence" value="ECO:0000318"/>
    <property type="project" value="GO_Central"/>
</dbReference>
<dbReference type="GO" id="GO:0043565">
    <property type="term" value="F:sequence-specific DNA binding"/>
    <property type="evidence" value="ECO:0000318"/>
    <property type="project" value="GO_Central"/>
</dbReference>
<dbReference type="CDD" id="cd00067">
    <property type="entry name" value="GAL4"/>
    <property type="match status" value="1"/>
</dbReference>
<dbReference type="InterPro" id="IPR036864">
    <property type="entry name" value="Zn2-C6_fun-type_DNA-bd_sf"/>
</dbReference>
<dbReference type="SMART" id="SM00906">
    <property type="entry name" value="Fungal_trans"/>
    <property type="match status" value="1"/>
</dbReference>
<dbReference type="InParanoid" id="Q5KG20"/>
<dbReference type="GeneID" id="3257631"/>
<dbReference type="STRING" id="214684.Q5KG20"/>
<keyword evidence="5" id="KW-1185">Reference proteome</keyword>
<evidence type="ECO:0000313" key="4">
    <source>
        <dbReference type="EMBL" id="AAW43736.2"/>
    </source>
</evidence>
<gene>
    <name evidence="4" type="ordered locus">CNE05160</name>
</gene>
<dbReference type="HOGENOM" id="CLU_018104_1_1_1"/>
<dbReference type="InterPro" id="IPR007219">
    <property type="entry name" value="XnlR_reg_dom"/>
</dbReference>
<dbReference type="AlphaFoldDB" id="Q5KG20"/>